<protein>
    <submittedName>
        <fullName evidence="1">Uncharacterized protein</fullName>
    </submittedName>
</protein>
<dbReference type="EMBL" id="JN119830">
    <property type="protein sequence ID" value="AEP14375.1"/>
    <property type="molecule type" value="Genomic_DNA"/>
</dbReference>
<dbReference type="AlphaFoldDB" id="G5CJ97"/>
<reference evidence="1" key="1">
    <citation type="journal article" date="2011" name="Appl. Environ. Microbiol.">
        <title>Two Large, Related, Cryptic Plasmids from Geographically Distinct Isolates of Sulfobacillus thermotolerans.</title>
        <authorList>
            <person name="Deane S.M."/>
            <person name="Rawlings D.E."/>
        </authorList>
    </citation>
    <scope>NUCLEOTIDE SEQUENCE</scope>
    <source>
        <strain evidence="1">Y0017</strain>
        <plasmid evidence="1">pY0017</plasmid>
    </source>
</reference>
<accession>G5CJ97</accession>
<geneLocation type="plasmid" evidence="1">
    <name>pY0017</name>
</geneLocation>
<evidence type="ECO:0000313" key="1">
    <source>
        <dbReference type="EMBL" id="AEP14375.1"/>
    </source>
</evidence>
<organism evidence="1">
    <name type="scientific">Sulfobacillus thermotolerans</name>
    <dbReference type="NCBI Taxonomy" id="338644"/>
    <lineage>
        <taxon>Bacteria</taxon>
        <taxon>Bacillati</taxon>
        <taxon>Bacillota</taxon>
        <taxon>Clostridia</taxon>
        <taxon>Eubacteriales</taxon>
        <taxon>Clostridiales Family XVII. Incertae Sedis</taxon>
        <taxon>Sulfobacillus</taxon>
    </lineage>
</organism>
<proteinExistence type="predicted"/>
<gene>
    <name evidence="1" type="primary">orfY58</name>
</gene>
<name>G5CJ97_9FIRM</name>
<sequence>MLPVVGNSSFRTTYAAVAMLKSWGYPTHLKIIGQITSQDLQANHIKSLQNLYYAIRLLKLSHQRMPEGAVKSILHRTPTTTLSNLYWAVRIDTLLEWPTNRQKILQVLRRSRRENIPADSTAYYQQSYERVWLANRSAVLSKFGSIDISIPNAKTGNLAALYFWAQTQQLLGRPYRINVTPFQRPTGGFSILPQNAAGDILSTYFGWKLETARTGETHL</sequence>
<keyword evidence="1" id="KW-0614">Plasmid</keyword>